<evidence type="ECO:0008006" key="5">
    <source>
        <dbReference type="Google" id="ProtNLM"/>
    </source>
</evidence>
<dbReference type="InterPro" id="IPR058652">
    <property type="entry name" value="VapC50_C"/>
</dbReference>
<evidence type="ECO:0000259" key="1">
    <source>
        <dbReference type="Pfam" id="PF13470"/>
    </source>
</evidence>
<keyword evidence="4" id="KW-1185">Reference proteome</keyword>
<comment type="caution">
    <text evidence="3">The sequence shown here is derived from an EMBL/GenBank/DDBJ whole genome shotgun (WGS) entry which is preliminary data.</text>
</comment>
<accession>A0ABQ3K917</accession>
<feature type="domain" description="PIN" evidence="1">
    <location>
        <begin position="15"/>
        <end position="73"/>
    </location>
</feature>
<dbReference type="Pfam" id="PF26343">
    <property type="entry name" value="VapC50_C"/>
    <property type="match status" value="1"/>
</dbReference>
<sequence length="149" mass="16777">MQLEWTRNLLEHRPTLSAEALQKTCEQMNQAIPEALVEGWDENQTFDLPDPDDQHVLAAALAAEAAVLLTFNLSDFPKAAVPDGLVVVDPDTYLTVCLEVQPIRVRQALTKLRSHLKNPPLSRDEVLLRFEKAGLWQFASSLRRMDVGF</sequence>
<dbReference type="Proteomes" id="UP000632154">
    <property type="component" value="Unassembled WGS sequence"/>
</dbReference>
<evidence type="ECO:0000313" key="4">
    <source>
        <dbReference type="Proteomes" id="UP000632154"/>
    </source>
</evidence>
<evidence type="ECO:0000259" key="2">
    <source>
        <dbReference type="Pfam" id="PF26343"/>
    </source>
</evidence>
<proteinExistence type="predicted"/>
<reference evidence="4" key="1">
    <citation type="journal article" date="2019" name="Int. J. Syst. Evol. Microbiol.">
        <title>The Global Catalogue of Microorganisms (GCM) 10K type strain sequencing project: providing services to taxonomists for standard genome sequencing and annotation.</title>
        <authorList>
            <consortium name="The Broad Institute Genomics Platform"/>
            <consortium name="The Broad Institute Genome Sequencing Center for Infectious Disease"/>
            <person name="Wu L."/>
            <person name="Ma J."/>
        </authorList>
    </citation>
    <scope>NUCLEOTIDE SEQUENCE [LARGE SCALE GENOMIC DNA]</scope>
    <source>
        <strain evidence="4">CGMCC 1.18439</strain>
    </source>
</reference>
<evidence type="ECO:0000313" key="3">
    <source>
        <dbReference type="EMBL" id="GHG08728.1"/>
    </source>
</evidence>
<dbReference type="Pfam" id="PF13470">
    <property type="entry name" value="PIN_3"/>
    <property type="match status" value="1"/>
</dbReference>
<name>A0ABQ3K917_9DEIO</name>
<feature type="domain" description="VapC50 C-terminal" evidence="2">
    <location>
        <begin position="90"/>
        <end position="144"/>
    </location>
</feature>
<dbReference type="EMBL" id="BNAL01000032">
    <property type="protein sequence ID" value="GHG08728.1"/>
    <property type="molecule type" value="Genomic_DNA"/>
</dbReference>
<organism evidence="3 4">
    <name type="scientific">Deinococcus piscis</name>
    <dbReference type="NCBI Taxonomy" id="394230"/>
    <lineage>
        <taxon>Bacteria</taxon>
        <taxon>Thermotogati</taxon>
        <taxon>Deinococcota</taxon>
        <taxon>Deinococci</taxon>
        <taxon>Deinococcales</taxon>
        <taxon>Deinococcaceae</taxon>
        <taxon>Deinococcus</taxon>
    </lineage>
</organism>
<protein>
    <recommendedName>
        <fullName evidence="5">PIN domain-containing protein</fullName>
    </recommendedName>
</protein>
<dbReference type="InterPro" id="IPR002716">
    <property type="entry name" value="PIN_dom"/>
</dbReference>
<gene>
    <name evidence="3" type="ORF">GCM10017783_21660</name>
</gene>